<dbReference type="SMART" id="SM00091">
    <property type="entry name" value="PAS"/>
    <property type="match status" value="3"/>
</dbReference>
<dbReference type="Pfam" id="PF02518">
    <property type="entry name" value="HATPase_c"/>
    <property type="match status" value="1"/>
</dbReference>
<dbReference type="PANTHER" id="PTHR43065">
    <property type="entry name" value="SENSOR HISTIDINE KINASE"/>
    <property type="match status" value="1"/>
</dbReference>
<dbReference type="InterPro" id="IPR001610">
    <property type="entry name" value="PAC"/>
</dbReference>
<dbReference type="InterPro" id="IPR035965">
    <property type="entry name" value="PAS-like_dom_sf"/>
</dbReference>
<evidence type="ECO:0000256" key="8">
    <source>
        <dbReference type="ARBA" id="ARBA00023012"/>
    </source>
</evidence>
<dbReference type="InterPro" id="IPR000700">
    <property type="entry name" value="PAS-assoc_C"/>
</dbReference>
<sequence>MLFPRQVCFQTDSPHCPSGVESQANAPLPSAHLADFERHNPTFQALFKTIADGLLIVDQEGFSLAANPTACELLGLTEQDLITHKLADFIPPEFNFAQAWHDFLSTGQASGNFKLINSKGEQKAVEYTATAHFLPQVHLLTLREFTPRDDSGDLLRKIARHIPGVIYQFDQYPDGHFAFPFASEGMWDIYGVSPEAVREDATPVLQLLHPDDVVQVSASIQESAETLEEWHCEYRICHPDGRILWVVGHATPQRGHDGTITWFGYIRDITAAKGIESALRESEARTRALLEGIPDMMIRCDRQRVFLDFKPSSQVASLMRPEEFLGKTVHDILPPPVAQQTGEAIERALDTQEIQEFEYELPTPAGVCSYEARLVVCGEDEVFCIIRDITERKEAECQLQAVLSRSQLLNQISTEIRNSLDLDTILKNAVNAIFGELNVDICVFGWYRHDLEPPCWEIVQEQRHPDLGSWLGMYQMSDFPQLYRQLLNKEIYYADISQSEDQILKAFCEDAGIALYFALPVHMGNRQGAFEIGRINNDCLWQEHEVKLLESIGNQVAIAIYQAQLYQESQAKTQELEKAYHELQQTQIQLIQAEKMSSLGQLVAGVAHEINNPVNFIYGNLTHTSDYIHDLFELIQLYQSVYPEYHPQIEEFMEEIQLDFVINDFPKTIESMKNGALRIRDIVKSLRTFSRVDEAEYKTVNLHDNLDSTLTILQNRLHHQGHLHYIEVFKNYGNLPNITCYSGLLNQVFMNLLVNALDSIEERQKKSLSADHYVGNITIKTQPIAPDWVSITIKDNGMGIPLEVQQKMFNPFFSTKPVGKGTGMGLAISYQIVTQNHQGHLHFSSTPGVGSEFVIELPVV</sequence>
<dbReference type="CDD" id="cd00130">
    <property type="entry name" value="PAS"/>
    <property type="match status" value="3"/>
</dbReference>
<accession>A0ABT3L3C5</accession>
<dbReference type="Gene3D" id="3.30.565.10">
    <property type="entry name" value="Histidine kinase-like ATPase, C-terminal domain"/>
    <property type="match status" value="1"/>
</dbReference>
<evidence type="ECO:0000313" key="13">
    <source>
        <dbReference type="EMBL" id="MCW6036006.1"/>
    </source>
</evidence>
<dbReference type="InterPro" id="IPR003661">
    <property type="entry name" value="HisK_dim/P_dom"/>
</dbReference>
<proteinExistence type="predicted"/>
<dbReference type="Proteomes" id="UP001526426">
    <property type="component" value="Unassembled WGS sequence"/>
</dbReference>
<dbReference type="SUPFAM" id="SSF47384">
    <property type="entry name" value="Homodimeric domain of signal transducing histidine kinase"/>
    <property type="match status" value="1"/>
</dbReference>
<keyword evidence="4" id="KW-0808">Transferase</keyword>
<keyword evidence="3" id="KW-0597">Phosphoprotein</keyword>
<evidence type="ECO:0000256" key="2">
    <source>
        <dbReference type="ARBA" id="ARBA00012438"/>
    </source>
</evidence>
<evidence type="ECO:0000313" key="14">
    <source>
        <dbReference type="Proteomes" id="UP001526426"/>
    </source>
</evidence>
<dbReference type="Gene3D" id="3.30.450.20">
    <property type="entry name" value="PAS domain"/>
    <property type="match status" value="3"/>
</dbReference>
<dbReference type="InterPro" id="IPR003018">
    <property type="entry name" value="GAF"/>
</dbReference>
<protein>
    <recommendedName>
        <fullName evidence="2">histidine kinase</fullName>
        <ecNumber evidence="2">2.7.13.3</ecNumber>
    </recommendedName>
</protein>
<evidence type="ECO:0000256" key="9">
    <source>
        <dbReference type="SAM" id="Coils"/>
    </source>
</evidence>
<keyword evidence="8" id="KW-0902">Two-component regulatory system</keyword>
<dbReference type="InterPro" id="IPR013767">
    <property type="entry name" value="PAS_fold"/>
</dbReference>
<name>A0ABT3L3C5_9CYAN</name>
<feature type="coiled-coil region" evidence="9">
    <location>
        <begin position="566"/>
        <end position="596"/>
    </location>
</feature>
<dbReference type="Pfam" id="PF08447">
    <property type="entry name" value="PAS_3"/>
    <property type="match status" value="1"/>
</dbReference>
<keyword evidence="14" id="KW-1185">Reference proteome</keyword>
<dbReference type="PRINTS" id="PR00344">
    <property type="entry name" value="BCTRLSENSOR"/>
</dbReference>
<dbReference type="SMART" id="SM00387">
    <property type="entry name" value="HATPase_c"/>
    <property type="match status" value="1"/>
</dbReference>
<evidence type="ECO:0000256" key="7">
    <source>
        <dbReference type="ARBA" id="ARBA00022840"/>
    </source>
</evidence>
<feature type="domain" description="PAS" evidence="11">
    <location>
        <begin position="39"/>
        <end position="93"/>
    </location>
</feature>
<keyword evidence="9" id="KW-0175">Coiled coil</keyword>
<gene>
    <name evidence="13" type="ORF">K4A83_06930</name>
</gene>
<comment type="caution">
    <text evidence="13">The sequence shown here is derived from an EMBL/GenBank/DDBJ whole genome shotgun (WGS) entry which is preliminary data.</text>
</comment>
<dbReference type="CDD" id="cd00082">
    <property type="entry name" value="HisKA"/>
    <property type="match status" value="1"/>
</dbReference>
<dbReference type="EC" id="2.7.13.3" evidence="2"/>
<evidence type="ECO:0000259" key="11">
    <source>
        <dbReference type="PROSITE" id="PS50112"/>
    </source>
</evidence>
<evidence type="ECO:0000256" key="6">
    <source>
        <dbReference type="ARBA" id="ARBA00022777"/>
    </source>
</evidence>
<evidence type="ECO:0000256" key="4">
    <source>
        <dbReference type="ARBA" id="ARBA00022679"/>
    </source>
</evidence>
<dbReference type="NCBIfam" id="TIGR00229">
    <property type="entry name" value="sensory_box"/>
    <property type="match status" value="3"/>
</dbReference>
<feature type="domain" description="PAS" evidence="11">
    <location>
        <begin position="282"/>
        <end position="352"/>
    </location>
</feature>
<dbReference type="Pfam" id="PF08448">
    <property type="entry name" value="PAS_4"/>
    <property type="match status" value="1"/>
</dbReference>
<reference evidence="13 14" key="1">
    <citation type="submission" date="2021-08" db="EMBL/GenBank/DDBJ databases">
        <title>Draft genome sequence of Spirulina subsalsa with high tolerance to salinity and hype-accumulation of phycocyanin.</title>
        <authorList>
            <person name="Pei H."/>
            <person name="Jiang L."/>
        </authorList>
    </citation>
    <scope>NUCLEOTIDE SEQUENCE [LARGE SCALE GENOMIC DNA]</scope>
    <source>
        <strain evidence="13 14">FACHB-351</strain>
    </source>
</reference>
<evidence type="ECO:0000256" key="5">
    <source>
        <dbReference type="ARBA" id="ARBA00022741"/>
    </source>
</evidence>
<dbReference type="Gene3D" id="1.10.287.130">
    <property type="match status" value="1"/>
</dbReference>
<dbReference type="Pfam" id="PF01590">
    <property type="entry name" value="GAF"/>
    <property type="match status" value="1"/>
</dbReference>
<dbReference type="InterPro" id="IPR000014">
    <property type="entry name" value="PAS"/>
</dbReference>
<feature type="domain" description="PAC" evidence="12">
    <location>
        <begin position="230"/>
        <end position="281"/>
    </location>
</feature>
<evidence type="ECO:0000259" key="10">
    <source>
        <dbReference type="PROSITE" id="PS50109"/>
    </source>
</evidence>
<keyword evidence="7" id="KW-0067">ATP-binding</keyword>
<dbReference type="RefSeq" id="WP_265263737.1">
    <property type="nucleotide sequence ID" value="NZ_JAIHOM010000025.1"/>
</dbReference>
<dbReference type="SMART" id="SM00086">
    <property type="entry name" value="PAC"/>
    <property type="match status" value="1"/>
</dbReference>
<dbReference type="SUPFAM" id="SSF55781">
    <property type="entry name" value="GAF domain-like"/>
    <property type="match status" value="1"/>
</dbReference>
<dbReference type="InterPro" id="IPR013656">
    <property type="entry name" value="PAS_4"/>
</dbReference>
<feature type="domain" description="Histidine kinase" evidence="10">
    <location>
        <begin position="605"/>
        <end position="860"/>
    </location>
</feature>
<dbReference type="SUPFAM" id="SSF55874">
    <property type="entry name" value="ATPase domain of HSP90 chaperone/DNA topoisomerase II/histidine kinase"/>
    <property type="match status" value="1"/>
</dbReference>
<dbReference type="InterPro" id="IPR036097">
    <property type="entry name" value="HisK_dim/P_sf"/>
</dbReference>
<dbReference type="PROSITE" id="PS50112">
    <property type="entry name" value="PAS"/>
    <property type="match status" value="3"/>
</dbReference>
<keyword evidence="5" id="KW-0547">Nucleotide-binding</keyword>
<dbReference type="InterPro" id="IPR004358">
    <property type="entry name" value="Sig_transdc_His_kin-like_C"/>
</dbReference>
<dbReference type="SMART" id="SM00065">
    <property type="entry name" value="GAF"/>
    <property type="match status" value="1"/>
</dbReference>
<dbReference type="PROSITE" id="PS50109">
    <property type="entry name" value="HIS_KIN"/>
    <property type="match status" value="1"/>
</dbReference>
<evidence type="ECO:0000256" key="3">
    <source>
        <dbReference type="ARBA" id="ARBA00022553"/>
    </source>
</evidence>
<feature type="domain" description="PAS" evidence="11">
    <location>
        <begin position="151"/>
        <end position="227"/>
    </location>
</feature>
<dbReference type="PANTHER" id="PTHR43065:SF50">
    <property type="entry name" value="HISTIDINE KINASE"/>
    <property type="match status" value="1"/>
</dbReference>
<dbReference type="InterPro" id="IPR003594">
    <property type="entry name" value="HATPase_dom"/>
</dbReference>
<organism evidence="13 14">
    <name type="scientific">Spirulina subsalsa FACHB-351</name>
    <dbReference type="NCBI Taxonomy" id="234711"/>
    <lineage>
        <taxon>Bacteria</taxon>
        <taxon>Bacillati</taxon>
        <taxon>Cyanobacteriota</taxon>
        <taxon>Cyanophyceae</taxon>
        <taxon>Spirulinales</taxon>
        <taxon>Spirulinaceae</taxon>
        <taxon>Spirulina</taxon>
    </lineage>
</organism>
<dbReference type="InterPro" id="IPR005467">
    <property type="entry name" value="His_kinase_dom"/>
</dbReference>
<evidence type="ECO:0000259" key="12">
    <source>
        <dbReference type="PROSITE" id="PS50113"/>
    </source>
</evidence>
<dbReference type="EMBL" id="JAIHOM010000025">
    <property type="protein sequence ID" value="MCW6036006.1"/>
    <property type="molecule type" value="Genomic_DNA"/>
</dbReference>
<comment type="catalytic activity">
    <reaction evidence="1">
        <text>ATP + protein L-histidine = ADP + protein N-phospho-L-histidine.</text>
        <dbReference type="EC" id="2.7.13.3"/>
    </reaction>
</comment>
<dbReference type="InterPro" id="IPR029016">
    <property type="entry name" value="GAF-like_dom_sf"/>
</dbReference>
<dbReference type="InterPro" id="IPR013655">
    <property type="entry name" value="PAS_fold_3"/>
</dbReference>
<dbReference type="Pfam" id="PF00989">
    <property type="entry name" value="PAS"/>
    <property type="match status" value="1"/>
</dbReference>
<dbReference type="SUPFAM" id="SSF55785">
    <property type="entry name" value="PYP-like sensor domain (PAS domain)"/>
    <property type="match status" value="3"/>
</dbReference>
<dbReference type="PROSITE" id="PS50113">
    <property type="entry name" value="PAC"/>
    <property type="match status" value="1"/>
</dbReference>
<dbReference type="Gene3D" id="3.30.450.40">
    <property type="match status" value="1"/>
</dbReference>
<dbReference type="InterPro" id="IPR036890">
    <property type="entry name" value="HATPase_C_sf"/>
</dbReference>
<keyword evidence="6" id="KW-0418">Kinase</keyword>
<evidence type="ECO:0000256" key="1">
    <source>
        <dbReference type="ARBA" id="ARBA00000085"/>
    </source>
</evidence>